<accession>A0ABW7FHV9</accession>
<dbReference type="SUPFAM" id="SSF48452">
    <property type="entry name" value="TPR-like"/>
    <property type="match status" value="2"/>
</dbReference>
<evidence type="ECO:0000256" key="1">
    <source>
        <dbReference type="SAM" id="MobiDB-lite"/>
    </source>
</evidence>
<dbReference type="InterPro" id="IPR024983">
    <property type="entry name" value="CHAT_dom"/>
</dbReference>
<dbReference type="Pfam" id="PF12770">
    <property type="entry name" value="CHAT"/>
    <property type="match status" value="1"/>
</dbReference>
<organism evidence="4 5">
    <name type="scientific">Pelomonas margarita</name>
    <dbReference type="NCBI Taxonomy" id="3299031"/>
    <lineage>
        <taxon>Bacteria</taxon>
        <taxon>Pseudomonadati</taxon>
        <taxon>Pseudomonadota</taxon>
        <taxon>Betaproteobacteria</taxon>
        <taxon>Burkholderiales</taxon>
        <taxon>Sphaerotilaceae</taxon>
        <taxon>Roseateles</taxon>
    </lineage>
</organism>
<reference evidence="4 5" key="1">
    <citation type="submission" date="2024-08" db="EMBL/GenBank/DDBJ databases">
        <authorList>
            <person name="Lu H."/>
        </authorList>
    </citation>
    <scope>NUCLEOTIDE SEQUENCE [LARGE SCALE GENOMIC DNA]</scope>
    <source>
        <strain evidence="4 5">LKC17W</strain>
    </source>
</reference>
<proteinExistence type="predicted"/>
<keyword evidence="5" id="KW-1185">Reference proteome</keyword>
<dbReference type="InterPro" id="IPR011990">
    <property type="entry name" value="TPR-like_helical_dom_sf"/>
</dbReference>
<evidence type="ECO:0000256" key="2">
    <source>
        <dbReference type="SAM" id="SignalP"/>
    </source>
</evidence>
<gene>
    <name evidence="4" type="ORF">ACG0Z3_09495</name>
</gene>
<dbReference type="Proteomes" id="UP001606301">
    <property type="component" value="Unassembled WGS sequence"/>
</dbReference>
<dbReference type="SMART" id="SM00028">
    <property type="entry name" value="TPR"/>
    <property type="match status" value="4"/>
</dbReference>
<evidence type="ECO:0000313" key="5">
    <source>
        <dbReference type="Proteomes" id="UP001606301"/>
    </source>
</evidence>
<dbReference type="InterPro" id="IPR019734">
    <property type="entry name" value="TPR_rpt"/>
</dbReference>
<comment type="caution">
    <text evidence="4">The sequence shown here is derived from an EMBL/GenBank/DDBJ whole genome shotgun (WGS) entry which is preliminary data.</text>
</comment>
<dbReference type="RefSeq" id="WP_394397118.1">
    <property type="nucleotide sequence ID" value="NZ_JBIGHW010000004.1"/>
</dbReference>
<dbReference type="PANTHER" id="PTHR10098">
    <property type="entry name" value="RAPSYN-RELATED"/>
    <property type="match status" value="1"/>
</dbReference>
<evidence type="ECO:0000313" key="4">
    <source>
        <dbReference type="EMBL" id="MFG6440911.1"/>
    </source>
</evidence>
<feature type="signal peptide" evidence="2">
    <location>
        <begin position="1"/>
        <end position="24"/>
    </location>
</feature>
<feature type="domain" description="CHAT" evidence="3">
    <location>
        <begin position="784"/>
        <end position="1073"/>
    </location>
</feature>
<protein>
    <submittedName>
        <fullName evidence="4">CHAT domain-containing protein</fullName>
    </submittedName>
</protein>
<feature type="chain" id="PRO_5046834585" evidence="2">
    <location>
        <begin position="25"/>
        <end position="1080"/>
    </location>
</feature>
<sequence length="1080" mass="114020">MSTSRWKPPTWVLAGLLAAGSATADPTAALETACATVPEAPATDLAVLTQRIVAAQTATTGAGLAEACQGWRQVARNPASPALLLTEWRAQVAAALVWLGRSAEAEPLLDAAYHQYLAASPAHIDKRSMVAGMLMVIWLQRAQLDTALTWSQRAVDAMVDPGSGASLGDSLRVRLNHGSLLSRARRFDEANQLLLGLLDEALAQPDTLAPQAAAALNSLANLARRQSRLADALAYTEREIALRQVRLTQDPVNIATALHNRGLLLMSQARFDAAEAALQAALQQARDAQAAGAVDLMGHQASVRETLSGLLLARGRPAEALQVAHEAVATLAGRPEAATARGARPLRRVAEAQLALGELGEGVATYRRALALLSTTVGAPEADTALALRLGHALAMIELGELDEAATSLQWVATDSRPRSPEESARLQVLQATLAQRRGDTAAAARAWLAADQAVAAAMPPEHPDRRFIQTQACELQAAACPPTTSAAGTPDTDALTQMSLARRARAAGDAGAADAAARSAVAAALASGQPRLQWQALALWADVLADTGQRDQAIFLGKLALTRLQQQRQRLLPLGTVADARYLADKAPLYRRVADWLLQAQRIPEALEVMRLLKLQEQAEFNERGFVDAFAAGGISLSAAEQAAWQRLESALQGGAGATELRALSERAASQRITAEETARLAQLRRDEAAQRDHRAAGLNALLTGLGTQPRPSPPGRKAPTNKPPAGQLHVYTLAGEQRLSLLLMGAGGTQVHQLDLGATELARQVAALRDALAGTQSAGAVQPLAKVLYSRFGHLIDQAARRQRAGRIVVWLDGPLRYLPPGLMHDGRQPLAARYRFVVAGGLAAPQRPAARPTVAPQINAFGVTQAFQGLPALTAVADELCDIVDGPVLGLEAGSNSSCGSTARGQGPVRGQARLNGLFTEAALTRADAAPTANELLHISTHFVLRPGSIAKSWLLLGDGSRLPLERMRRIDIGRPQLVTLSACETAVMDSGGGGREVDGLAAALLDRGAGQVLASLWRVDDRATARFMQRFYTAYTRQHGDAATALQQAQRQAMAEGAPARDWAAFVLLARAGVGS</sequence>
<keyword evidence="2" id="KW-0732">Signal</keyword>
<dbReference type="PANTHER" id="PTHR10098:SF108">
    <property type="entry name" value="TETRATRICOPEPTIDE REPEAT PROTEIN 28"/>
    <property type="match status" value="1"/>
</dbReference>
<name>A0ABW7FHV9_9BURK</name>
<dbReference type="Gene3D" id="1.25.40.10">
    <property type="entry name" value="Tetratricopeptide repeat domain"/>
    <property type="match status" value="2"/>
</dbReference>
<evidence type="ECO:0000259" key="3">
    <source>
        <dbReference type="Pfam" id="PF12770"/>
    </source>
</evidence>
<feature type="region of interest" description="Disordered" evidence="1">
    <location>
        <begin position="705"/>
        <end position="725"/>
    </location>
</feature>
<dbReference type="EMBL" id="JBIGHW010000004">
    <property type="protein sequence ID" value="MFG6440911.1"/>
    <property type="molecule type" value="Genomic_DNA"/>
</dbReference>